<dbReference type="InterPro" id="IPR006143">
    <property type="entry name" value="RND_pump_MFP"/>
</dbReference>
<dbReference type="PANTHER" id="PTHR30097">
    <property type="entry name" value="CATION EFFLUX SYSTEM PROTEIN CUSB"/>
    <property type="match status" value="1"/>
</dbReference>
<dbReference type="Gene3D" id="2.40.420.20">
    <property type="match status" value="1"/>
</dbReference>
<name>A0ABV4AJS3_9GAMM</name>
<evidence type="ECO:0000313" key="7">
    <source>
        <dbReference type="Proteomes" id="UP001562065"/>
    </source>
</evidence>
<keyword evidence="7" id="KW-1185">Reference proteome</keyword>
<dbReference type="NCBIfam" id="TIGR01730">
    <property type="entry name" value="RND_mfp"/>
    <property type="match status" value="1"/>
</dbReference>
<keyword evidence="2" id="KW-0813">Transport</keyword>
<dbReference type="InterPro" id="IPR058647">
    <property type="entry name" value="BSH_CzcB-like"/>
</dbReference>
<dbReference type="InterPro" id="IPR058792">
    <property type="entry name" value="Beta-barrel_RND_2"/>
</dbReference>
<dbReference type="Proteomes" id="UP001562065">
    <property type="component" value="Unassembled WGS sequence"/>
</dbReference>
<proteinExistence type="inferred from homology"/>
<gene>
    <name evidence="6" type="ORF">AB5I84_09125</name>
</gene>
<feature type="signal peptide" evidence="3">
    <location>
        <begin position="1"/>
        <end position="19"/>
    </location>
</feature>
<dbReference type="InterPro" id="IPR051909">
    <property type="entry name" value="MFP_Cation_Efflux"/>
</dbReference>
<feature type="domain" description="CusB-like beta-barrel" evidence="4">
    <location>
        <begin position="214"/>
        <end position="285"/>
    </location>
</feature>
<protein>
    <submittedName>
        <fullName evidence="6">Efflux RND transporter periplasmic adaptor subunit</fullName>
    </submittedName>
</protein>
<evidence type="ECO:0000256" key="2">
    <source>
        <dbReference type="ARBA" id="ARBA00022448"/>
    </source>
</evidence>
<reference evidence="6 7" key="1">
    <citation type="submission" date="2024-07" db="EMBL/GenBank/DDBJ databases">
        <authorList>
            <person name="Ren Q."/>
        </authorList>
    </citation>
    <scope>NUCLEOTIDE SEQUENCE [LARGE SCALE GENOMIC DNA]</scope>
    <source>
        <strain evidence="6 7">REN37</strain>
    </source>
</reference>
<evidence type="ECO:0000259" key="5">
    <source>
        <dbReference type="Pfam" id="PF25973"/>
    </source>
</evidence>
<evidence type="ECO:0000256" key="1">
    <source>
        <dbReference type="ARBA" id="ARBA00009477"/>
    </source>
</evidence>
<dbReference type="EMBL" id="JBGCUO010000001">
    <property type="protein sequence ID" value="MEY1662306.1"/>
    <property type="molecule type" value="Genomic_DNA"/>
</dbReference>
<evidence type="ECO:0000256" key="3">
    <source>
        <dbReference type="SAM" id="SignalP"/>
    </source>
</evidence>
<comment type="caution">
    <text evidence="6">The sequence shown here is derived from an EMBL/GenBank/DDBJ whole genome shotgun (WGS) entry which is preliminary data.</text>
</comment>
<keyword evidence="3" id="KW-0732">Signal</keyword>
<dbReference type="Gene3D" id="2.40.50.100">
    <property type="match status" value="1"/>
</dbReference>
<accession>A0ABV4AJS3</accession>
<dbReference type="Pfam" id="PF25973">
    <property type="entry name" value="BSH_CzcB"/>
    <property type="match status" value="1"/>
</dbReference>
<evidence type="ECO:0000259" key="4">
    <source>
        <dbReference type="Pfam" id="PF25954"/>
    </source>
</evidence>
<organism evidence="6 7">
    <name type="scientific">Isoalcanivorax beigongshangi</name>
    <dbReference type="NCBI Taxonomy" id="3238810"/>
    <lineage>
        <taxon>Bacteria</taxon>
        <taxon>Pseudomonadati</taxon>
        <taxon>Pseudomonadota</taxon>
        <taxon>Gammaproteobacteria</taxon>
        <taxon>Oceanospirillales</taxon>
        <taxon>Alcanivoracaceae</taxon>
        <taxon>Isoalcanivorax</taxon>
    </lineage>
</organism>
<dbReference type="RefSeq" id="WP_369455542.1">
    <property type="nucleotide sequence ID" value="NZ_JBGCUO010000001.1"/>
</dbReference>
<dbReference type="PANTHER" id="PTHR30097:SF15">
    <property type="entry name" value="CATION EFFLUX SYSTEM PROTEIN CUSB"/>
    <property type="match status" value="1"/>
</dbReference>
<sequence>MNASLFLLPLLLLALPAAAHGPAAADNADTNTVDDDHEGITLSATQQQLAGIRLRTLTAAPAAYQWRLPAELTANAYTRFQITPRVASVVVRRHVSLGDEVDSGAALVTLFSDEVASAQGAYRVAEAEQRRVQQLGRATVGERRAVEAQVALEAARGRLQAFGLTAAQWSGRGTLGEYTLTAPSAGRVISDDFVQGQQVAPGSALLELADEQTLWALAQLPPGVAHDWPAAVEAEVSVNGITVPAQLLQVAHLIDPVTRTQVARFSLTNPDHRLHPGQFAQVSVRYTLPEPVLTVPDSALMRDADGQWQVFIEAADEPGSFRAVPVTLGPRLGDRQVVEGPLDGQRVVWEGAFFVASEAAKGDFDPHNH</sequence>
<evidence type="ECO:0000313" key="6">
    <source>
        <dbReference type="EMBL" id="MEY1662306.1"/>
    </source>
</evidence>
<dbReference type="Gene3D" id="1.10.287.470">
    <property type="entry name" value="Helix hairpin bin"/>
    <property type="match status" value="1"/>
</dbReference>
<comment type="similarity">
    <text evidence="1">Belongs to the membrane fusion protein (MFP) (TC 8.A.1) family.</text>
</comment>
<dbReference type="SUPFAM" id="SSF111369">
    <property type="entry name" value="HlyD-like secretion proteins"/>
    <property type="match status" value="1"/>
</dbReference>
<feature type="chain" id="PRO_5045493926" evidence="3">
    <location>
        <begin position="20"/>
        <end position="369"/>
    </location>
</feature>
<dbReference type="Gene3D" id="2.40.30.170">
    <property type="match status" value="1"/>
</dbReference>
<feature type="domain" description="CzcB-like barrel-sandwich hybrid" evidence="5">
    <location>
        <begin position="81"/>
        <end position="210"/>
    </location>
</feature>
<dbReference type="Pfam" id="PF25954">
    <property type="entry name" value="Beta-barrel_RND_2"/>
    <property type="match status" value="1"/>
</dbReference>